<accession>A0A6J8CU92</accession>
<feature type="compositionally biased region" description="Polar residues" evidence="1">
    <location>
        <begin position="132"/>
        <end position="145"/>
    </location>
</feature>
<evidence type="ECO:0000313" key="2">
    <source>
        <dbReference type="EMBL" id="CAC5400148.1"/>
    </source>
</evidence>
<organism evidence="2 3">
    <name type="scientific">Mytilus coruscus</name>
    <name type="common">Sea mussel</name>
    <dbReference type="NCBI Taxonomy" id="42192"/>
    <lineage>
        <taxon>Eukaryota</taxon>
        <taxon>Metazoa</taxon>
        <taxon>Spiralia</taxon>
        <taxon>Lophotrochozoa</taxon>
        <taxon>Mollusca</taxon>
        <taxon>Bivalvia</taxon>
        <taxon>Autobranchia</taxon>
        <taxon>Pteriomorphia</taxon>
        <taxon>Mytilida</taxon>
        <taxon>Mytiloidea</taxon>
        <taxon>Mytilidae</taxon>
        <taxon>Mytilinae</taxon>
        <taxon>Mytilus</taxon>
    </lineage>
</organism>
<evidence type="ECO:0000256" key="1">
    <source>
        <dbReference type="SAM" id="MobiDB-lite"/>
    </source>
</evidence>
<protein>
    <submittedName>
        <fullName evidence="2">Uncharacterized protein</fullName>
    </submittedName>
</protein>
<dbReference type="Proteomes" id="UP000507470">
    <property type="component" value="Unassembled WGS sequence"/>
</dbReference>
<dbReference type="AlphaFoldDB" id="A0A6J8CU92"/>
<feature type="region of interest" description="Disordered" evidence="1">
    <location>
        <begin position="1"/>
        <end position="22"/>
    </location>
</feature>
<feature type="region of interest" description="Disordered" evidence="1">
    <location>
        <begin position="126"/>
        <end position="149"/>
    </location>
</feature>
<proteinExistence type="predicted"/>
<name>A0A6J8CU92_MYTCO</name>
<reference evidence="2 3" key="1">
    <citation type="submission" date="2020-06" db="EMBL/GenBank/DDBJ databases">
        <authorList>
            <person name="Li R."/>
            <person name="Bekaert M."/>
        </authorList>
    </citation>
    <scope>NUCLEOTIDE SEQUENCE [LARGE SCALE GENOMIC DNA]</scope>
    <source>
        <strain evidence="3">wild</strain>
    </source>
</reference>
<dbReference type="EMBL" id="CACVKT020006176">
    <property type="protein sequence ID" value="CAC5400148.1"/>
    <property type="molecule type" value="Genomic_DNA"/>
</dbReference>
<gene>
    <name evidence="2" type="ORF">MCOR_34362</name>
</gene>
<evidence type="ECO:0000313" key="3">
    <source>
        <dbReference type="Proteomes" id="UP000507470"/>
    </source>
</evidence>
<feature type="compositionally biased region" description="Polar residues" evidence="1">
    <location>
        <begin position="1"/>
        <end position="18"/>
    </location>
</feature>
<sequence length="171" mass="19156">MQFTCRNNTSHGNGTIQGTRGDHYDEIDSVLYNVNGRPELKLSNIPLETLLSSNNRNNVVNTATNNVDDGTNNEQEISLYGAEMNISGTDDASAWSYSDDSYLVPCQNYINLELGVTGEHRDNTREQEYLTDRSSASNSENSETQIKSDHQYETLATTNIEVHSYEIPHET</sequence>
<keyword evidence="3" id="KW-1185">Reference proteome</keyword>